<dbReference type="EMBL" id="CM055092">
    <property type="protein sequence ID" value="KAJ7569838.1"/>
    <property type="molecule type" value="Genomic_DNA"/>
</dbReference>
<gene>
    <name evidence="1" type="ORF">O6H91_01G097200</name>
</gene>
<evidence type="ECO:0000313" key="2">
    <source>
        <dbReference type="Proteomes" id="UP001162992"/>
    </source>
</evidence>
<accession>A0ACC2ETM9</accession>
<reference evidence="2" key="1">
    <citation type="journal article" date="2024" name="Proc. Natl. Acad. Sci. U.S.A.">
        <title>Extraordinary preservation of gene collinearity over three hundred million years revealed in homosporous lycophytes.</title>
        <authorList>
            <person name="Li C."/>
            <person name="Wickell D."/>
            <person name="Kuo L.Y."/>
            <person name="Chen X."/>
            <person name="Nie B."/>
            <person name="Liao X."/>
            <person name="Peng D."/>
            <person name="Ji J."/>
            <person name="Jenkins J."/>
            <person name="Williams M."/>
            <person name="Shu S."/>
            <person name="Plott C."/>
            <person name="Barry K."/>
            <person name="Rajasekar S."/>
            <person name="Grimwood J."/>
            <person name="Han X."/>
            <person name="Sun S."/>
            <person name="Hou Z."/>
            <person name="He W."/>
            <person name="Dai G."/>
            <person name="Sun C."/>
            <person name="Schmutz J."/>
            <person name="Leebens-Mack J.H."/>
            <person name="Li F.W."/>
            <person name="Wang L."/>
        </authorList>
    </citation>
    <scope>NUCLEOTIDE SEQUENCE [LARGE SCALE GENOMIC DNA]</scope>
    <source>
        <strain evidence="2">cv. PW_Plant_1</strain>
    </source>
</reference>
<evidence type="ECO:0000313" key="1">
    <source>
        <dbReference type="EMBL" id="KAJ7569838.1"/>
    </source>
</evidence>
<keyword evidence="2" id="KW-1185">Reference proteome</keyword>
<dbReference type="Proteomes" id="UP001162992">
    <property type="component" value="Chromosome 1"/>
</dbReference>
<organism evidence="1 2">
    <name type="scientific">Diphasiastrum complanatum</name>
    <name type="common">Issler's clubmoss</name>
    <name type="synonym">Lycopodium complanatum</name>
    <dbReference type="NCBI Taxonomy" id="34168"/>
    <lineage>
        <taxon>Eukaryota</taxon>
        <taxon>Viridiplantae</taxon>
        <taxon>Streptophyta</taxon>
        <taxon>Embryophyta</taxon>
        <taxon>Tracheophyta</taxon>
        <taxon>Lycopodiopsida</taxon>
        <taxon>Lycopodiales</taxon>
        <taxon>Lycopodiaceae</taxon>
        <taxon>Lycopodioideae</taxon>
        <taxon>Diphasiastrum</taxon>
    </lineage>
</organism>
<protein>
    <submittedName>
        <fullName evidence="1">Uncharacterized protein</fullName>
    </submittedName>
</protein>
<proteinExistence type="predicted"/>
<name>A0ACC2ETM9_DIPCM</name>
<sequence length="163" mass="18361">MLENPLYFVCSKPNSSNVTTKAMPADARLEFGQLYFLLPTRALHSGNQSPSSYGASFDKLNSVQKIVSKPENSKETKRNSMEKSDQSSLSRSDDAGFINLQLQAAYQTYLIARNNPWKPRLETVGETDVYIQLHKLTNARSLSRSTLRNREAKEHITSCKVLC</sequence>
<comment type="caution">
    <text evidence="1">The sequence shown here is derived from an EMBL/GenBank/DDBJ whole genome shotgun (WGS) entry which is preliminary data.</text>
</comment>